<organism evidence="1">
    <name type="scientific">Epidendrum avicula</name>
    <dbReference type="NCBI Taxonomy" id="123163"/>
    <lineage>
        <taxon>Eukaryota</taxon>
        <taxon>Viridiplantae</taxon>
        <taxon>Streptophyta</taxon>
        <taxon>Embryophyta</taxon>
        <taxon>Tracheophyta</taxon>
        <taxon>Spermatophyta</taxon>
        <taxon>Magnoliopsida</taxon>
        <taxon>Liliopsida</taxon>
        <taxon>Asparagales</taxon>
        <taxon>Orchidaceae</taxon>
        <taxon>Epidendroideae</taxon>
        <taxon>Epidendreae</taxon>
        <taxon>Laeliinae</taxon>
        <taxon>Epidendrum</taxon>
    </lineage>
</organism>
<dbReference type="EMBL" id="OR460026">
    <property type="protein sequence ID" value="WNS59806.1"/>
    <property type="molecule type" value="Genomic_DNA"/>
</dbReference>
<keyword evidence="1" id="KW-0150">Chloroplast</keyword>
<dbReference type="AlphaFoldDB" id="A0AA96MMG5"/>
<reference evidence="1" key="2">
    <citation type="submission" date="2023-08" db="EMBL/GenBank/DDBJ databases">
        <authorList>
            <person name="Li M.-H."/>
        </authorList>
    </citation>
    <scope>NUCLEOTIDE SEQUENCE</scope>
</reference>
<reference evidence="1" key="1">
    <citation type="journal article" date="2023" name="Int. J. Mol. Sci.">
        <title>Characterization and Comparative Analysis of the Complete Plastomes of Five Epidendrum (Epidendreae, Orchidaceae) Species.</title>
        <authorList>
            <person name="Zhao Z."/>
            <person name="Zeng M.-Y."/>
            <person name="Wu Y.-W."/>
            <person name="Li J.-W."/>
            <person name="Zhou Z."/>
            <person name="Liu Z.-J."/>
            <person name="Li M.-H."/>
        </authorList>
    </citation>
    <scope>NUCLEOTIDE SEQUENCE</scope>
</reference>
<sequence>MIFFSRPFPFFHHVEIRINSCFFTFIHVGRKKRLYSATKFIVSFVHCRRFHFSVNRSSRYGFIWSQ</sequence>
<proteinExistence type="predicted"/>
<geneLocation type="chloroplast" evidence="1"/>
<protein>
    <submittedName>
        <fullName evidence="1">NADH-plastoquinone oxidoreductase subunit 4</fullName>
    </submittedName>
</protein>
<keyword evidence="1" id="KW-0934">Plastid</keyword>
<name>A0AA96MMG5_9ASPA</name>
<dbReference type="RefSeq" id="YP_011028394.1">
    <property type="nucleotide sequence ID" value="NC_085708.1"/>
</dbReference>
<accession>A0AA96MMG5</accession>
<gene>
    <name evidence="1" type="primary">ndhD</name>
</gene>
<evidence type="ECO:0000313" key="1">
    <source>
        <dbReference type="EMBL" id="WNS59806.1"/>
    </source>
</evidence>
<dbReference type="GeneID" id="87741605"/>